<keyword evidence="4" id="KW-0813">Transport</keyword>
<evidence type="ECO:0000256" key="4">
    <source>
        <dbReference type="ARBA" id="ARBA00022448"/>
    </source>
</evidence>
<dbReference type="GO" id="GO:1901678">
    <property type="term" value="P:iron coordination entity transport"/>
    <property type="evidence" value="ECO:0007669"/>
    <property type="project" value="UniProtKB-ARBA"/>
</dbReference>
<keyword evidence="5" id="KW-1003">Cell membrane</keyword>
<evidence type="ECO:0000256" key="6">
    <source>
        <dbReference type="ARBA" id="ARBA00022692"/>
    </source>
</evidence>
<gene>
    <name evidence="12" type="primary">yfmC_2</name>
    <name evidence="12" type="ORF">CLMAG_32510</name>
</gene>
<dbReference type="GO" id="GO:0005886">
    <property type="term" value="C:plasma membrane"/>
    <property type="evidence" value="ECO:0007669"/>
    <property type="project" value="UniProtKB-SubCell"/>
</dbReference>
<evidence type="ECO:0000256" key="7">
    <source>
        <dbReference type="ARBA" id="ARBA00022729"/>
    </source>
</evidence>
<dbReference type="PROSITE" id="PS50983">
    <property type="entry name" value="FE_B12_PBP"/>
    <property type="match status" value="1"/>
</dbReference>
<dbReference type="InterPro" id="IPR051313">
    <property type="entry name" value="Bact_iron-sidero_bind"/>
</dbReference>
<evidence type="ECO:0000256" key="10">
    <source>
        <dbReference type="SAM" id="Phobius"/>
    </source>
</evidence>
<evidence type="ECO:0000256" key="5">
    <source>
        <dbReference type="ARBA" id="ARBA00022475"/>
    </source>
</evidence>
<comment type="caution">
    <text evidence="12">The sequence shown here is derived from an EMBL/GenBank/DDBJ whole genome shotgun (WGS) entry which is preliminary data.</text>
</comment>
<dbReference type="PANTHER" id="PTHR30532:SF29">
    <property type="entry name" value="FE(3+) DICITRATE-BINDING PERIPLASMIC PROTEIN"/>
    <property type="match status" value="1"/>
</dbReference>
<organism evidence="12 13">
    <name type="scientific">Clostridium magnum DSM 2767</name>
    <dbReference type="NCBI Taxonomy" id="1121326"/>
    <lineage>
        <taxon>Bacteria</taxon>
        <taxon>Bacillati</taxon>
        <taxon>Bacillota</taxon>
        <taxon>Clostridia</taxon>
        <taxon>Eubacteriales</taxon>
        <taxon>Clostridiaceae</taxon>
        <taxon>Clostridium</taxon>
    </lineage>
</organism>
<dbReference type="GO" id="GO:0022857">
    <property type="term" value="F:transmembrane transporter activity"/>
    <property type="evidence" value="ECO:0007669"/>
    <property type="project" value="InterPro"/>
</dbReference>
<feature type="transmembrane region" description="Helical" evidence="10">
    <location>
        <begin position="182"/>
        <end position="199"/>
    </location>
</feature>
<dbReference type="Proteomes" id="UP000076603">
    <property type="component" value="Unassembled WGS sequence"/>
</dbReference>
<dbReference type="Pfam" id="PF01497">
    <property type="entry name" value="Peripla_BP_2"/>
    <property type="match status" value="1"/>
</dbReference>
<evidence type="ECO:0000256" key="1">
    <source>
        <dbReference type="ARBA" id="ARBA00004651"/>
    </source>
</evidence>
<dbReference type="PANTHER" id="PTHR30532">
    <property type="entry name" value="IRON III DICITRATE-BINDING PERIPLASMIC PROTEIN"/>
    <property type="match status" value="1"/>
</dbReference>
<keyword evidence="8 10" id="KW-1133">Transmembrane helix</keyword>
<comment type="similarity">
    <text evidence="2">Belongs to the binding-protein-dependent transport system permease family. FecCD subfamily.</text>
</comment>
<accession>A0A161YLL2</accession>
<dbReference type="Gene3D" id="3.40.50.1980">
    <property type="entry name" value="Nitrogenase molybdenum iron protein domain"/>
    <property type="match status" value="2"/>
</dbReference>
<dbReference type="EMBL" id="LWAE01000003">
    <property type="protein sequence ID" value="KZL91492.1"/>
    <property type="molecule type" value="Genomic_DNA"/>
</dbReference>
<dbReference type="InterPro" id="IPR037294">
    <property type="entry name" value="ABC_BtuC-like"/>
</dbReference>
<feature type="transmembrane region" description="Helical" evidence="10">
    <location>
        <begin position="151"/>
        <end position="170"/>
    </location>
</feature>
<comment type="similarity">
    <text evidence="3">Belongs to the bacterial solute-binding protein 8 family.</text>
</comment>
<dbReference type="Gene3D" id="1.10.3470.10">
    <property type="entry name" value="ABC transporter involved in vitamin B12 uptake, BtuC"/>
    <property type="match status" value="1"/>
</dbReference>
<dbReference type="PATRIC" id="fig|1121326.3.peg.3283"/>
<dbReference type="InterPro" id="IPR002491">
    <property type="entry name" value="ABC_transptr_periplasmic_BD"/>
</dbReference>
<dbReference type="SUPFAM" id="SSF53807">
    <property type="entry name" value="Helical backbone' metal receptor"/>
    <property type="match status" value="1"/>
</dbReference>
<protein>
    <submittedName>
        <fullName evidence="12">Fe(3+)-citrate-binding protein YfmC</fullName>
    </submittedName>
</protein>
<name>A0A161YLL2_9CLOT</name>
<dbReference type="Pfam" id="PF01032">
    <property type="entry name" value="FecCD"/>
    <property type="match status" value="1"/>
</dbReference>
<dbReference type="SUPFAM" id="SSF81345">
    <property type="entry name" value="ABC transporter involved in vitamin B12 uptake, BtuC"/>
    <property type="match status" value="1"/>
</dbReference>
<evidence type="ECO:0000256" key="2">
    <source>
        <dbReference type="ARBA" id="ARBA00007935"/>
    </source>
</evidence>
<comment type="subcellular location">
    <subcellularLocation>
        <location evidence="1">Cell membrane</location>
        <topology evidence="1">Multi-pass membrane protein</topology>
    </subcellularLocation>
</comment>
<dbReference type="GO" id="GO:0030288">
    <property type="term" value="C:outer membrane-bounded periplasmic space"/>
    <property type="evidence" value="ECO:0007669"/>
    <property type="project" value="TreeGrafter"/>
</dbReference>
<dbReference type="AlphaFoldDB" id="A0A161YLL2"/>
<feature type="domain" description="Fe/B12 periplasmic-binding" evidence="11">
    <location>
        <begin position="1"/>
        <end position="174"/>
    </location>
</feature>
<reference evidence="12 13" key="1">
    <citation type="submission" date="2016-04" db="EMBL/GenBank/DDBJ databases">
        <title>Genome sequence of Clostridium magnum DSM 2767.</title>
        <authorList>
            <person name="Poehlein A."/>
            <person name="Uhlig R."/>
            <person name="Fischer R."/>
            <person name="Bahl H."/>
            <person name="Daniel R."/>
        </authorList>
    </citation>
    <scope>NUCLEOTIDE SEQUENCE [LARGE SCALE GENOMIC DNA]</scope>
    <source>
        <strain evidence="12 13">DSM 2767</strain>
    </source>
</reference>
<proteinExistence type="inferred from homology"/>
<evidence type="ECO:0000259" key="11">
    <source>
        <dbReference type="PROSITE" id="PS50983"/>
    </source>
</evidence>
<sequence length="201" mass="22313">MKSLESSYDENITAFKTIAKAVGQEEKSEKRLTEHTDLINKLKTEIAFDGSKTVLPAAVREDSFNTHTSSSFTGQLLEKIGMKNAIQQTNGAYAEMNLEQLVQLNPDVILVMKSSEKTVIDQWQTNPLWKDLKAVRNNQVIIVYGNLKHKFLLPTSAMLGTLLILVSDSIGKGLFVPVEIPTGIVTSVIGAPYFLYLLIKK</sequence>
<evidence type="ECO:0000256" key="3">
    <source>
        <dbReference type="ARBA" id="ARBA00008814"/>
    </source>
</evidence>
<keyword evidence="6 10" id="KW-0812">Transmembrane</keyword>
<keyword evidence="7" id="KW-0732">Signal</keyword>
<keyword evidence="9 10" id="KW-0472">Membrane</keyword>
<evidence type="ECO:0000256" key="8">
    <source>
        <dbReference type="ARBA" id="ARBA00022989"/>
    </source>
</evidence>
<evidence type="ECO:0000256" key="9">
    <source>
        <dbReference type="ARBA" id="ARBA00023136"/>
    </source>
</evidence>
<evidence type="ECO:0000313" key="12">
    <source>
        <dbReference type="EMBL" id="KZL91492.1"/>
    </source>
</evidence>
<evidence type="ECO:0000313" key="13">
    <source>
        <dbReference type="Proteomes" id="UP000076603"/>
    </source>
</evidence>
<dbReference type="STRING" id="1121326.CLMAG_32510"/>
<dbReference type="InterPro" id="IPR000522">
    <property type="entry name" value="ABC_transptr_permease_BtuC"/>
</dbReference>
<keyword evidence="13" id="KW-1185">Reference proteome</keyword>